<dbReference type="AlphaFoldDB" id="A0A9P6CN02"/>
<evidence type="ECO:0000313" key="1">
    <source>
        <dbReference type="EMBL" id="KAF9472911.1"/>
    </source>
</evidence>
<protein>
    <submittedName>
        <fullName evidence="1">Uncharacterized protein</fullName>
    </submittedName>
</protein>
<sequence length="134" mass="15455">MAVRSLEFCINDTTKTEQRWIMDLHTSSEEHLHSNRIFFLTVLSPSSSRPRPHPFLCIPLHHIPTAPHPPAPTPRSSRLSHLSLQCLSYSMRGVSCLFKLGVEWRWVRRLVGDIMGRVFVGYDDGSWSDLFVRI</sequence>
<dbReference type="Proteomes" id="UP000807469">
    <property type="component" value="Unassembled WGS sequence"/>
</dbReference>
<organism evidence="1 2">
    <name type="scientific">Pholiota conissans</name>
    <dbReference type="NCBI Taxonomy" id="109636"/>
    <lineage>
        <taxon>Eukaryota</taxon>
        <taxon>Fungi</taxon>
        <taxon>Dikarya</taxon>
        <taxon>Basidiomycota</taxon>
        <taxon>Agaricomycotina</taxon>
        <taxon>Agaricomycetes</taxon>
        <taxon>Agaricomycetidae</taxon>
        <taxon>Agaricales</taxon>
        <taxon>Agaricineae</taxon>
        <taxon>Strophariaceae</taxon>
        <taxon>Pholiota</taxon>
    </lineage>
</organism>
<proteinExistence type="predicted"/>
<keyword evidence="2" id="KW-1185">Reference proteome</keyword>
<dbReference type="EMBL" id="MU155486">
    <property type="protein sequence ID" value="KAF9472911.1"/>
    <property type="molecule type" value="Genomic_DNA"/>
</dbReference>
<accession>A0A9P6CN02</accession>
<evidence type="ECO:0000313" key="2">
    <source>
        <dbReference type="Proteomes" id="UP000807469"/>
    </source>
</evidence>
<comment type="caution">
    <text evidence="1">The sequence shown here is derived from an EMBL/GenBank/DDBJ whole genome shotgun (WGS) entry which is preliminary data.</text>
</comment>
<reference evidence="1" key="1">
    <citation type="submission" date="2020-11" db="EMBL/GenBank/DDBJ databases">
        <authorList>
            <consortium name="DOE Joint Genome Institute"/>
            <person name="Ahrendt S."/>
            <person name="Riley R."/>
            <person name="Andreopoulos W."/>
            <person name="Labutti K."/>
            <person name="Pangilinan J."/>
            <person name="Ruiz-Duenas F.J."/>
            <person name="Barrasa J.M."/>
            <person name="Sanchez-Garcia M."/>
            <person name="Camarero S."/>
            <person name="Miyauchi S."/>
            <person name="Serrano A."/>
            <person name="Linde D."/>
            <person name="Babiker R."/>
            <person name="Drula E."/>
            <person name="Ayuso-Fernandez I."/>
            <person name="Pacheco R."/>
            <person name="Padilla G."/>
            <person name="Ferreira P."/>
            <person name="Barriuso J."/>
            <person name="Kellner H."/>
            <person name="Castanera R."/>
            <person name="Alfaro M."/>
            <person name="Ramirez L."/>
            <person name="Pisabarro A.G."/>
            <person name="Kuo A."/>
            <person name="Tritt A."/>
            <person name="Lipzen A."/>
            <person name="He G."/>
            <person name="Yan M."/>
            <person name="Ng V."/>
            <person name="Cullen D."/>
            <person name="Martin F."/>
            <person name="Rosso M.-N."/>
            <person name="Henrissat B."/>
            <person name="Hibbett D."/>
            <person name="Martinez A.T."/>
            <person name="Grigoriev I.V."/>
        </authorList>
    </citation>
    <scope>NUCLEOTIDE SEQUENCE</scope>
    <source>
        <strain evidence="1">CIRM-BRFM 674</strain>
    </source>
</reference>
<name>A0A9P6CN02_9AGAR</name>
<gene>
    <name evidence="1" type="ORF">BDN70DRAFT_886423</name>
</gene>